<keyword evidence="9" id="KW-1185">Reference proteome</keyword>
<dbReference type="InterPro" id="IPR013762">
    <property type="entry name" value="Integrase-like_cat_sf"/>
</dbReference>
<dbReference type="GO" id="GO:0003677">
    <property type="term" value="F:DNA binding"/>
    <property type="evidence" value="ECO:0007669"/>
    <property type="project" value="UniProtKB-UniRule"/>
</dbReference>
<organism evidence="8 9">
    <name type="scientific">Leptotrichia wadei</name>
    <dbReference type="NCBI Taxonomy" id="157687"/>
    <lineage>
        <taxon>Bacteria</taxon>
        <taxon>Fusobacteriati</taxon>
        <taxon>Fusobacteriota</taxon>
        <taxon>Fusobacteriia</taxon>
        <taxon>Fusobacteriales</taxon>
        <taxon>Leptotrichiaceae</taxon>
        <taxon>Leptotrichia</taxon>
    </lineage>
</organism>
<gene>
    <name evidence="8" type="ORF">HMPREF3180_00843</name>
</gene>
<name>A0A134AK12_9FUSO</name>
<dbReference type="PATRIC" id="fig|157687.3.peg.841"/>
<evidence type="ECO:0000256" key="4">
    <source>
        <dbReference type="PROSITE-ProRule" id="PRU01248"/>
    </source>
</evidence>
<keyword evidence="2 4" id="KW-0238">DNA-binding</keyword>
<evidence type="ECO:0000313" key="8">
    <source>
        <dbReference type="EMBL" id="KXB67979.1"/>
    </source>
</evidence>
<evidence type="ECO:0000256" key="5">
    <source>
        <dbReference type="SAM" id="MobiDB-lite"/>
    </source>
</evidence>
<protein>
    <submittedName>
        <fullName evidence="8">Site-specific recombinase, phage integrase family</fullName>
    </submittedName>
</protein>
<evidence type="ECO:0000259" key="6">
    <source>
        <dbReference type="PROSITE" id="PS51898"/>
    </source>
</evidence>
<feature type="domain" description="Core-binding (CB)" evidence="7">
    <location>
        <begin position="45"/>
        <end position="126"/>
    </location>
</feature>
<dbReference type="EMBL" id="LSDD01000056">
    <property type="protein sequence ID" value="KXB67979.1"/>
    <property type="molecule type" value="Genomic_DNA"/>
</dbReference>
<evidence type="ECO:0000256" key="3">
    <source>
        <dbReference type="ARBA" id="ARBA00023172"/>
    </source>
</evidence>
<evidence type="ECO:0000313" key="9">
    <source>
        <dbReference type="Proteomes" id="UP000070483"/>
    </source>
</evidence>
<dbReference type="Proteomes" id="UP000070483">
    <property type="component" value="Unassembled WGS sequence"/>
</dbReference>
<comment type="caution">
    <text evidence="8">The sequence shown here is derived from an EMBL/GenBank/DDBJ whole genome shotgun (WGS) entry which is preliminary data.</text>
</comment>
<dbReference type="PROSITE" id="PS51898">
    <property type="entry name" value="TYR_RECOMBINASE"/>
    <property type="match status" value="1"/>
</dbReference>
<dbReference type="AlphaFoldDB" id="A0A134AK12"/>
<dbReference type="PROSITE" id="PS51900">
    <property type="entry name" value="CB"/>
    <property type="match status" value="1"/>
</dbReference>
<evidence type="ECO:0000256" key="2">
    <source>
        <dbReference type="ARBA" id="ARBA00023125"/>
    </source>
</evidence>
<keyword evidence="3" id="KW-0233">DNA recombination</keyword>
<sequence length="352" mass="41898">MVTEKDGSRKQREFAGSESLKETEKMRIEAQAKYNKKQFIPSSNMLLFDLLDLWQKETSYNLRESTIINRQKRIRQLKKWFKNEKISKMSRFKIQKTFNELSETELKKSYISNLYGTLKLSFEYAINILEILEDNPCNRIVITGKKSKEERAYTRDEYIALKKHLFNKRNKTYYYFFVFGIKTGMRCGEMLALKWKDIDFENQIIKITKGSFFRKKEFVISEPKNKNSIRDIYVDDEVIEILNTLKNIQNENKSIYKQHYNDTNFIFQLPNGNNLGKGFITTFYRNIKEIVKINAPIHSMRHTHITWLIEDNANLKSIQHRVGHSDIKTTLNIYTHVTKKMKKDVAEATKKF</sequence>
<proteinExistence type="inferred from homology"/>
<dbReference type="Gene3D" id="1.10.150.130">
    <property type="match status" value="1"/>
</dbReference>
<dbReference type="STRING" id="157687.HMPREF3180_00843"/>
<dbReference type="SUPFAM" id="SSF56349">
    <property type="entry name" value="DNA breaking-rejoining enzymes"/>
    <property type="match status" value="1"/>
</dbReference>
<dbReference type="PANTHER" id="PTHR30349">
    <property type="entry name" value="PHAGE INTEGRASE-RELATED"/>
    <property type="match status" value="1"/>
</dbReference>
<accession>A0A134AK12</accession>
<evidence type="ECO:0000259" key="7">
    <source>
        <dbReference type="PROSITE" id="PS51900"/>
    </source>
</evidence>
<reference evidence="9" key="1">
    <citation type="submission" date="2016-01" db="EMBL/GenBank/DDBJ databases">
        <authorList>
            <person name="Mitreva M."/>
            <person name="Pepin K.H."/>
            <person name="Mihindukulasuriya K.A."/>
            <person name="Fulton R."/>
            <person name="Fronick C."/>
            <person name="O'Laughlin M."/>
            <person name="Miner T."/>
            <person name="Herter B."/>
            <person name="Rosa B.A."/>
            <person name="Cordes M."/>
            <person name="Tomlinson C."/>
            <person name="Wollam A."/>
            <person name="Palsikar V.B."/>
            <person name="Mardis E.R."/>
            <person name="Wilson R.K."/>
        </authorList>
    </citation>
    <scope>NUCLEOTIDE SEQUENCE [LARGE SCALE GENOMIC DNA]</scope>
    <source>
        <strain evidence="9">KA00185</strain>
    </source>
</reference>
<dbReference type="GO" id="GO:0015074">
    <property type="term" value="P:DNA integration"/>
    <property type="evidence" value="ECO:0007669"/>
    <property type="project" value="InterPro"/>
</dbReference>
<dbReference type="PANTHER" id="PTHR30349:SF64">
    <property type="entry name" value="PROPHAGE INTEGRASE INTD-RELATED"/>
    <property type="match status" value="1"/>
</dbReference>
<dbReference type="InterPro" id="IPR050090">
    <property type="entry name" value="Tyrosine_recombinase_XerCD"/>
</dbReference>
<dbReference type="InterPro" id="IPR011010">
    <property type="entry name" value="DNA_brk_join_enz"/>
</dbReference>
<feature type="region of interest" description="Disordered" evidence="5">
    <location>
        <begin position="1"/>
        <end position="20"/>
    </location>
</feature>
<dbReference type="InterPro" id="IPR002104">
    <property type="entry name" value="Integrase_catalytic"/>
</dbReference>
<dbReference type="InterPro" id="IPR044068">
    <property type="entry name" value="CB"/>
</dbReference>
<dbReference type="GO" id="GO:0006310">
    <property type="term" value="P:DNA recombination"/>
    <property type="evidence" value="ECO:0007669"/>
    <property type="project" value="UniProtKB-KW"/>
</dbReference>
<comment type="similarity">
    <text evidence="1">Belongs to the 'phage' integrase family.</text>
</comment>
<feature type="domain" description="Tyr recombinase" evidence="6">
    <location>
        <begin position="148"/>
        <end position="347"/>
    </location>
</feature>
<dbReference type="Pfam" id="PF00589">
    <property type="entry name" value="Phage_integrase"/>
    <property type="match status" value="1"/>
</dbReference>
<dbReference type="InterPro" id="IPR010998">
    <property type="entry name" value="Integrase_recombinase_N"/>
</dbReference>
<evidence type="ECO:0000256" key="1">
    <source>
        <dbReference type="ARBA" id="ARBA00008857"/>
    </source>
</evidence>
<dbReference type="CDD" id="cd01189">
    <property type="entry name" value="INT_ICEBs1_C_like"/>
    <property type="match status" value="1"/>
</dbReference>
<dbReference type="Gene3D" id="1.10.443.10">
    <property type="entry name" value="Intergrase catalytic core"/>
    <property type="match status" value="1"/>
</dbReference>